<feature type="transmembrane region" description="Helical" evidence="10">
    <location>
        <begin position="105"/>
        <end position="130"/>
    </location>
</feature>
<comment type="subcellular location">
    <subcellularLocation>
        <location evidence="1">Cell inner membrane</location>
        <topology evidence="1">Multi-pass membrane protein</topology>
    </subcellularLocation>
    <subcellularLocation>
        <location evidence="10">Cell membrane</location>
        <topology evidence="10">Multi-pass membrane protein</topology>
    </subcellularLocation>
</comment>
<name>A0ABW5XBM2_9MICO</name>
<keyword evidence="4 10" id="KW-1003">Cell membrane</keyword>
<dbReference type="PROSITE" id="PS51012">
    <property type="entry name" value="ABC_TM2"/>
    <property type="match status" value="1"/>
</dbReference>
<evidence type="ECO:0000313" key="13">
    <source>
        <dbReference type="Proteomes" id="UP001597391"/>
    </source>
</evidence>
<dbReference type="Proteomes" id="UP001597391">
    <property type="component" value="Unassembled WGS sequence"/>
</dbReference>
<evidence type="ECO:0000256" key="4">
    <source>
        <dbReference type="ARBA" id="ARBA00022475"/>
    </source>
</evidence>
<evidence type="ECO:0000256" key="2">
    <source>
        <dbReference type="ARBA" id="ARBA00007783"/>
    </source>
</evidence>
<dbReference type="InterPro" id="IPR047817">
    <property type="entry name" value="ABC2_TM_bact-type"/>
</dbReference>
<reference evidence="13" key="1">
    <citation type="journal article" date="2019" name="Int. J. Syst. Evol. Microbiol.">
        <title>The Global Catalogue of Microorganisms (GCM) 10K type strain sequencing project: providing services to taxonomists for standard genome sequencing and annotation.</title>
        <authorList>
            <consortium name="The Broad Institute Genomics Platform"/>
            <consortium name="The Broad Institute Genome Sequencing Center for Infectious Disease"/>
            <person name="Wu L."/>
            <person name="Ma J."/>
        </authorList>
    </citation>
    <scope>NUCLEOTIDE SEQUENCE [LARGE SCALE GENOMIC DNA]</scope>
    <source>
        <strain evidence="13">KCTC 33576</strain>
    </source>
</reference>
<comment type="caution">
    <text evidence="10">Lacks conserved residue(s) required for the propagation of feature annotation.</text>
</comment>
<evidence type="ECO:0000256" key="9">
    <source>
        <dbReference type="ARBA" id="ARBA00023251"/>
    </source>
</evidence>
<dbReference type="EMBL" id="JBHUOP010000002">
    <property type="protein sequence ID" value="MFD2839840.1"/>
    <property type="molecule type" value="Genomic_DNA"/>
</dbReference>
<evidence type="ECO:0000256" key="1">
    <source>
        <dbReference type="ARBA" id="ARBA00004429"/>
    </source>
</evidence>
<keyword evidence="7 10" id="KW-1133">Transmembrane helix</keyword>
<evidence type="ECO:0000259" key="11">
    <source>
        <dbReference type="PROSITE" id="PS51012"/>
    </source>
</evidence>
<keyword evidence="5" id="KW-0997">Cell inner membrane</keyword>
<feature type="domain" description="ABC transmembrane type-2" evidence="11">
    <location>
        <begin position="32"/>
        <end position="263"/>
    </location>
</feature>
<dbReference type="PANTHER" id="PTHR30413:SF8">
    <property type="entry name" value="TRANSPORT PERMEASE PROTEIN"/>
    <property type="match status" value="1"/>
</dbReference>
<protein>
    <recommendedName>
        <fullName evidence="10">Transport permease protein</fullName>
    </recommendedName>
</protein>
<evidence type="ECO:0000256" key="8">
    <source>
        <dbReference type="ARBA" id="ARBA00023136"/>
    </source>
</evidence>
<evidence type="ECO:0000256" key="10">
    <source>
        <dbReference type="RuleBase" id="RU361157"/>
    </source>
</evidence>
<evidence type="ECO:0000256" key="7">
    <source>
        <dbReference type="ARBA" id="ARBA00022989"/>
    </source>
</evidence>
<keyword evidence="9" id="KW-0046">Antibiotic resistance</keyword>
<organism evidence="12 13">
    <name type="scientific">Populibacterium corticicola</name>
    <dbReference type="NCBI Taxonomy" id="1812826"/>
    <lineage>
        <taxon>Bacteria</taxon>
        <taxon>Bacillati</taxon>
        <taxon>Actinomycetota</taxon>
        <taxon>Actinomycetes</taxon>
        <taxon>Micrococcales</taxon>
        <taxon>Jonesiaceae</taxon>
        <taxon>Populibacterium</taxon>
    </lineage>
</organism>
<dbReference type="PANTHER" id="PTHR30413">
    <property type="entry name" value="INNER MEMBRANE TRANSPORT PERMEASE"/>
    <property type="match status" value="1"/>
</dbReference>
<dbReference type="InterPro" id="IPR000412">
    <property type="entry name" value="ABC_2_transport"/>
</dbReference>
<keyword evidence="13" id="KW-1185">Reference proteome</keyword>
<feature type="transmembrane region" description="Helical" evidence="10">
    <location>
        <begin position="35"/>
        <end position="56"/>
    </location>
</feature>
<dbReference type="InterPro" id="IPR013525">
    <property type="entry name" value="ABC2_TM"/>
</dbReference>
<keyword evidence="6 10" id="KW-0812">Transmembrane</keyword>
<proteinExistence type="inferred from homology"/>
<feature type="transmembrane region" description="Helical" evidence="10">
    <location>
        <begin position="150"/>
        <end position="170"/>
    </location>
</feature>
<comment type="similarity">
    <text evidence="2 10">Belongs to the ABC-2 integral membrane protein family.</text>
</comment>
<evidence type="ECO:0000256" key="6">
    <source>
        <dbReference type="ARBA" id="ARBA00022692"/>
    </source>
</evidence>
<keyword evidence="8 10" id="KW-0472">Membrane</keyword>
<dbReference type="RefSeq" id="WP_377465409.1">
    <property type="nucleotide sequence ID" value="NZ_JBHUOP010000002.1"/>
</dbReference>
<evidence type="ECO:0000313" key="12">
    <source>
        <dbReference type="EMBL" id="MFD2839840.1"/>
    </source>
</evidence>
<comment type="caution">
    <text evidence="12">The sequence shown here is derived from an EMBL/GenBank/DDBJ whole genome shotgun (WGS) entry which is preliminary data.</text>
</comment>
<sequence>MKTYLRDVFKRREFLTVLASSKAQAENQNSYLGQVWTILTPLLNSLVYVLIFGILLRTRAGMDNVIGYIVVGTFVYGFFSSTVTESARSIQSNIKLVQSLHFPRILLPLSVVLKDLIVLAPGYVVMMIIAQTSIATQQLDGELHPERWLLLIPATLLLALFSAGVGFILAKFASRVPDLIKLLPFILRVGMYASGVIFAIGHFVGHDLLRTIMEHQPVAVYLNLARQAALDESAIPLDWSLWLEGAGWAVAVFIIGFIVFWRDEARYGRE</sequence>
<evidence type="ECO:0000256" key="5">
    <source>
        <dbReference type="ARBA" id="ARBA00022519"/>
    </source>
</evidence>
<dbReference type="PRINTS" id="PR00164">
    <property type="entry name" value="ABC2TRNSPORT"/>
</dbReference>
<gene>
    <name evidence="12" type="ORF">ACFSYH_04560</name>
</gene>
<feature type="transmembrane region" description="Helical" evidence="10">
    <location>
        <begin position="239"/>
        <end position="261"/>
    </location>
</feature>
<accession>A0ABW5XBM2</accession>
<evidence type="ECO:0000256" key="3">
    <source>
        <dbReference type="ARBA" id="ARBA00022448"/>
    </source>
</evidence>
<keyword evidence="3 10" id="KW-0813">Transport</keyword>
<feature type="transmembrane region" description="Helical" evidence="10">
    <location>
        <begin position="182"/>
        <end position="204"/>
    </location>
</feature>
<dbReference type="Pfam" id="PF01061">
    <property type="entry name" value="ABC2_membrane"/>
    <property type="match status" value="1"/>
</dbReference>